<comment type="caution">
    <text evidence="1">The sequence shown here is derived from an EMBL/GenBank/DDBJ whole genome shotgun (WGS) entry which is preliminary data.</text>
</comment>
<organism evidence="1 2">
    <name type="scientific">Longibacter salinarum</name>
    <dbReference type="NCBI Taxonomy" id="1850348"/>
    <lineage>
        <taxon>Bacteria</taxon>
        <taxon>Pseudomonadati</taxon>
        <taxon>Rhodothermota</taxon>
        <taxon>Rhodothermia</taxon>
        <taxon>Rhodothermales</taxon>
        <taxon>Salisaetaceae</taxon>
        <taxon>Longibacter</taxon>
    </lineage>
</organism>
<gene>
    <name evidence="1" type="ORF">CRI94_13085</name>
</gene>
<reference evidence="1 2" key="1">
    <citation type="submission" date="2017-10" db="EMBL/GenBank/DDBJ databases">
        <title>Draft genome of Longibacter Salinarum.</title>
        <authorList>
            <person name="Goh K.M."/>
            <person name="Shamsir M.S."/>
            <person name="Lim S.W."/>
        </authorList>
    </citation>
    <scope>NUCLEOTIDE SEQUENCE [LARGE SCALE GENOMIC DNA]</scope>
    <source>
        <strain evidence="1 2">KCTC 52045</strain>
    </source>
</reference>
<dbReference type="Pfam" id="PF18849">
    <property type="entry name" value="baeRF_family7"/>
    <property type="match status" value="1"/>
</dbReference>
<dbReference type="InterPro" id="IPR040837">
    <property type="entry name" value="Bact_RF_family7"/>
</dbReference>
<dbReference type="EMBL" id="PDEQ01000006">
    <property type="protein sequence ID" value="PEN12931.1"/>
    <property type="molecule type" value="Genomic_DNA"/>
</dbReference>
<keyword evidence="2" id="KW-1185">Reference proteome</keyword>
<dbReference type="AlphaFoldDB" id="A0A2A8CWE8"/>
<name>A0A2A8CWE8_9BACT</name>
<evidence type="ECO:0000313" key="1">
    <source>
        <dbReference type="EMBL" id="PEN12931.1"/>
    </source>
</evidence>
<dbReference type="OrthoDB" id="4393931at2"/>
<dbReference type="Proteomes" id="UP000220102">
    <property type="component" value="Unassembled WGS sequence"/>
</dbReference>
<accession>A0A2A8CWE8</accession>
<evidence type="ECO:0000313" key="2">
    <source>
        <dbReference type="Proteomes" id="UP000220102"/>
    </source>
</evidence>
<proteinExistence type="predicted"/>
<protein>
    <submittedName>
        <fullName evidence="1">Uncharacterized protein</fullName>
    </submittedName>
</protein>
<dbReference type="RefSeq" id="WP_098076484.1">
    <property type="nucleotide sequence ID" value="NZ_PDEQ01000006.1"/>
</dbReference>
<sequence>MTHASTNPQRLIQTLIEIDAPVVISIYVPLERTWNRNNMFQKELRGLLEQAEIECERFTHASADITPMLEQAAGEITAARAADPDADGIVIILTPSEMIVESLPFTPPLHAAVDTVPDLRYIWPNVYPDRPYYVAALSAGGVGLFRGTRYSIQRVDLGPDAYQTLDEFRQFDQPVRSVRYHTGTPAQGQGGGGRRPAMFFGHEDAGDRAYKNEGILQFLRYIDNQIRKRIDPDVPLRPLLLAGPDRLRGLYRAVNQYPRLHDTEIEGEYTEGTNRAWDTQALHASAWPLIQTDLLREREEAMDRFRGAAERGSTSLSPILSGAVSGRVDTLFISAAAPPVWGNIGEDGVPHLRVDRRRGDGDLLNAALIHTLRTGGVAYAYEDGVPAFAERRQQPRIAARFRY</sequence>